<protein>
    <submittedName>
        <fullName evidence="4">Uncharacterized protein</fullName>
    </submittedName>
</protein>
<dbReference type="Gene3D" id="2.60.40.1080">
    <property type="match status" value="1"/>
</dbReference>
<dbReference type="AlphaFoldDB" id="A0A2S7T021"/>
<dbReference type="RefSeq" id="WP_105037415.1">
    <property type="nucleotide sequence ID" value="NZ_PPSL01000001.1"/>
</dbReference>
<evidence type="ECO:0000256" key="1">
    <source>
        <dbReference type="SAM" id="SignalP"/>
    </source>
</evidence>
<accession>A0A2S7T021</accession>
<organism evidence="4 5">
    <name type="scientific">Flavipsychrobacter stenotrophus</name>
    <dbReference type="NCBI Taxonomy" id="2077091"/>
    <lineage>
        <taxon>Bacteria</taxon>
        <taxon>Pseudomonadati</taxon>
        <taxon>Bacteroidota</taxon>
        <taxon>Chitinophagia</taxon>
        <taxon>Chitinophagales</taxon>
        <taxon>Chitinophagaceae</taxon>
        <taxon>Flavipsychrobacter</taxon>
    </lineage>
</organism>
<dbReference type="Pfam" id="PF25778">
    <property type="entry name" value="DUF7948"/>
    <property type="match status" value="1"/>
</dbReference>
<dbReference type="InterPro" id="IPR052918">
    <property type="entry name" value="Motility_Chemotaxis_Reg"/>
</dbReference>
<evidence type="ECO:0000259" key="3">
    <source>
        <dbReference type="Pfam" id="PF25778"/>
    </source>
</evidence>
<reference evidence="4 5" key="1">
    <citation type="submission" date="2018-01" db="EMBL/GenBank/DDBJ databases">
        <title>A novel member of the phylum Bacteroidetes isolated from glacier ice.</title>
        <authorList>
            <person name="Liu Q."/>
            <person name="Xin Y.-H."/>
        </authorList>
    </citation>
    <scope>NUCLEOTIDE SEQUENCE [LARGE SCALE GENOMIC DNA]</scope>
    <source>
        <strain evidence="4 5">RB1R16</strain>
    </source>
</reference>
<dbReference type="Pfam" id="PF02368">
    <property type="entry name" value="Big_2"/>
    <property type="match status" value="1"/>
</dbReference>
<evidence type="ECO:0000313" key="5">
    <source>
        <dbReference type="Proteomes" id="UP000239872"/>
    </source>
</evidence>
<dbReference type="Proteomes" id="UP000239872">
    <property type="component" value="Unassembled WGS sequence"/>
</dbReference>
<sequence length="913" mass="94812">MKNQLLFKLLVCVICMCQSFAPAFARPGNDSHLINQCSSHQSTLLFTENKGQVADKEGHPRPDIFFTAHSGSTQLFITSTGINYQFSRTTYPEGYELNNKEVKDPELQLELEKKIKTETYRFSLELAGANQNPVVRKEKKNLLTENFYLGHCPDGITHVGTYEQVVYENVYPHIDWVIYSRDGHLKYGFVVRPGGDPNNIRLKIKDAQAVTITQNGELLMKTSLGEVIEHAPVSFINKQQVPTHFKKKGDGTIGFVTSNIPEGATLVIDPSVTWSTYFGGTAQEIAYGTAIDGADNVYNCGKTQSTSSISTSGGFQVSNGGTLDCFLAKYNANGSLIWATYYGGFGDDVFNSCAVDGNNNVYAVGVCASNGFATSGSFQAASGGGEDAVIIKFDGLGNRIWASYYGGSSIDNGSSIAIDNSNNVYLSGTTYSSNNIASVGAYQTVFGGNRDMFLAKFSSSGSRFWGTYYGGSNNDLGYSCATDVSGNIYLSGASWTVAGLSSPGAFQTVYGGGVTDAILIKFDASGSRLWATYYGGTDQEIGYSCTTDSGGNVYMVGFTLSANGIASPGALHTTRAGVADAYVVKFDPAGSRLWATYYGGSANEYANGCATDGAGNIYLVGNSTSSTSITTGGFQSTYAGGFYDGLLMALDPAGALLWDSYFGGSGQDIVFSAAINLGNMSVSGCTFSSSGIATTGAAQPAFGGGSPSDAFLAKIKLYDLTTSTLSSTIFCAGDTIKIPFYADGPYASSNIFTAQLSNASGSFTSPISIGSIAGTTSDTIVAVIPASTLPGSGYRIRVVGSLPGIIGTDNVVNLTINIAPTVAAITGAATVCPGAYTTLSDSTSGGVWSSSASGVAAVSVIGVVSGVASGSATISYTVANACGSDTATLPITVLSLPTVGIITGGAPICIGAH</sequence>
<gene>
    <name evidence="4" type="ORF">CJD36_001930</name>
</gene>
<dbReference type="Pfam" id="PF06739">
    <property type="entry name" value="SBBP"/>
    <property type="match status" value="2"/>
</dbReference>
<feature type="signal peptide" evidence="1">
    <location>
        <begin position="1"/>
        <end position="25"/>
    </location>
</feature>
<feature type="domain" description="BIG2" evidence="2">
    <location>
        <begin position="816"/>
        <end position="880"/>
    </location>
</feature>
<evidence type="ECO:0000259" key="2">
    <source>
        <dbReference type="Pfam" id="PF02368"/>
    </source>
</evidence>
<dbReference type="InterPro" id="IPR003343">
    <property type="entry name" value="Big_2"/>
</dbReference>
<name>A0A2S7T021_9BACT</name>
<dbReference type="InterPro" id="IPR010620">
    <property type="entry name" value="SBBP_repeat"/>
</dbReference>
<dbReference type="EMBL" id="PPSL01000001">
    <property type="protein sequence ID" value="PQJ12532.1"/>
    <property type="molecule type" value="Genomic_DNA"/>
</dbReference>
<dbReference type="PANTHER" id="PTHR35580:SF1">
    <property type="entry name" value="PHYTASE-LIKE DOMAIN-CONTAINING PROTEIN"/>
    <property type="match status" value="1"/>
</dbReference>
<feature type="domain" description="DUF7948" evidence="3">
    <location>
        <begin position="46"/>
        <end position="270"/>
    </location>
</feature>
<comment type="caution">
    <text evidence="4">The sequence shown here is derived from an EMBL/GenBank/DDBJ whole genome shotgun (WGS) entry which is preliminary data.</text>
</comment>
<dbReference type="OrthoDB" id="614750at2"/>
<feature type="chain" id="PRO_5015698164" evidence="1">
    <location>
        <begin position="26"/>
        <end position="913"/>
    </location>
</feature>
<proteinExistence type="predicted"/>
<dbReference type="InterPro" id="IPR057708">
    <property type="entry name" value="DUF7948"/>
</dbReference>
<keyword evidence="5" id="KW-1185">Reference proteome</keyword>
<keyword evidence="1" id="KW-0732">Signal</keyword>
<dbReference type="PANTHER" id="PTHR35580">
    <property type="entry name" value="CELL SURFACE GLYCOPROTEIN (S-LAYER PROTEIN)-LIKE PROTEIN"/>
    <property type="match status" value="1"/>
</dbReference>
<evidence type="ECO:0000313" key="4">
    <source>
        <dbReference type="EMBL" id="PQJ12532.1"/>
    </source>
</evidence>